<dbReference type="PANTHER" id="PTHR43364:SF4">
    <property type="entry name" value="NAD(P)-LINKED OXIDOREDUCTASE SUPERFAMILY PROTEIN"/>
    <property type="match status" value="1"/>
</dbReference>
<comment type="caution">
    <text evidence="3">The sequence shown here is derived from an EMBL/GenBank/DDBJ whole genome shotgun (WGS) entry which is preliminary data.</text>
</comment>
<dbReference type="InterPro" id="IPR050523">
    <property type="entry name" value="AKR_Detox_Biosynth"/>
</dbReference>
<evidence type="ECO:0000313" key="3">
    <source>
        <dbReference type="EMBL" id="HIR05889.1"/>
    </source>
</evidence>
<reference evidence="3" key="1">
    <citation type="submission" date="2020-10" db="EMBL/GenBank/DDBJ databases">
        <authorList>
            <person name="Gilroy R."/>
        </authorList>
    </citation>
    <scope>NUCLEOTIDE SEQUENCE</scope>
    <source>
        <strain evidence="3">CHK180-2868</strain>
    </source>
</reference>
<feature type="non-terminal residue" evidence="3">
    <location>
        <position position="1"/>
    </location>
</feature>
<dbReference type="GO" id="GO:0005829">
    <property type="term" value="C:cytosol"/>
    <property type="evidence" value="ECO:0007669"/>
    <property type="project" value="TreeGrafter"/>
</dbReference>
<evidence type="ECO:0000259" key="2">
    <source>
        <dbReference type="Pfam" id="PF00248"/>
    </source>
</evidence>
<dbReference type="InterPro" id="IPR023210">
    <property type="entry name" value="NADP_OxRdtase_dom"/>
</dbReference>
<evidence type="ECO:0000313" key="4">
    <source>
        <dbReference type="Proteomes" id="UP000824250"/>
    </source>
</evidence>
<dbReference type="InterPro" id="IPR036812">
    <property type="entry name" value="NAD(P)_OxRdtase_dom_sf"/>
</dbReference>
<name>A0A9D1A538_9FIRM</name>
<protein>
    <submittedName>
        <fullName evidence="3">Aldo/keto reductase</fullName>
    </submittedName>
</protein>
<gene>
    <name evidence="3" type="ORF">IAB28_07980</name>
</gene>
<feature type="domain" description="NADP-dependent oxidoreductase" evidence="2">
    <location>
        <begin position="3"/>
        <end position="123"/>
    </location>
</feature>
<dbReference type="Gene3D" id="3.20.20.100">
    <property type="entry name" value="NADP-dependent oxidoreductase domain"/>
    <property type="match status" value="1"/>
</dbReference>
<evidence type="ECO:0000256" key="1">
    <source>
        <dbReference type="ARBA" id="ARBA00023002"/>
    </source>
</evidence>
<organism evidence="3 4">
    <name type="scientific">Candidatus Copromonas faecavium</name>
    <name type="common">nom. illeg.</name>
    <dbReference type="NCBI Taxonomy" id="2840740"/>
    <lineage>
        <taxon>Bacteria</taxon>
        <taxon>Bacillati</taxon>
        <taxon>Bacillota</taxon>
        <taxon>Clostridia</taxon>
        <taxon>Lachnospirales</taxon>
        <taxon>Lachnospiraceae</taxon>
        <taxon>Candidatus Copromonas (nom. illeg.)</taxon>
    </lineage>
</organism>
<reference evidence="3" key="2">
    <citation type="journal article" date="2021" name="PeerJ">
        <title>Extensive microbial diversity within the chicken gut microbiome revealed by metagenomics and culture.</title>
        <authorList>
            <person name="Gilroy R."/>
            <person name="Ravi A."/>
            <person name="Getino M."/>
            <person name="Pursley I."/>
            <person name="Horton D.L."/>
            <person name="Alikhan N.F."/>
            <person name="Baker D."/>
            <person name="Gharbi K."/>
            <person name="Hall N."/>
            <person name="Watson M."/>
            <person name="Adriaenssens E.M."/>
            <person name="Foster-Nyarko E."/>
            <person name="Jarju S."/>
            <person name="Secka A."/>
            <person name="Antonio M."/>
            <person name="Oren A."/>
            <person name="Chaudhuri R.R."/>
            <person name="La Ragione R."/>
            <person name="Hildebrand F."/>
            <person name="Pallen M.J."/>
        </authorList>
    </citation>
    <scope>NUCLEOTIDE SEQUENCE</scope>
    <source>
        <strain evidence="3">CHK180-2868</strain>
    </source>
</reference>
<dbReference type="SUPFAM" id="SSF51430">
    <property type="entry name" value="NAD(P)-linked oxidoreductase"/>
    <property type="match status" value="1"/>
</dbReference>
<dbReference type="EMBL" id="DVGC01000043">
    <property type="protein sequence ID" value="HIR05889.1"/>
    <property type="molecule type" value="Genomic_DNA"/>
</dbReference>
<accession>A0A9D1A538</accession>
<dbReference type="AlphaFoldDB" id="A0A9D1A538"/>
<proteinExistence type="predicted"/>
<dbReference type="PANTHER" id="PTHR43364">
    <property type="entry name" value="NADH-SPECIFIC METHYLGLYOXAL REDUCTASE-RELATED"/>
    <property type="match status" value="1"/>
</dbReference>
<dbReference type="Proteomes" id="UP000824250">
    <property type="component" value="Unassembled WGS sequence"/>
</dbReference>
<dbReference type="Pfam" id="PF00248">
    <property type="entry name" value="Aldo_ket_red"/>
    <property type="match status" value="1"/>
</dbReference>
<keyword evidence="1" id="KW-0560">Oxidoreductase</keyword>
<sequence length="157" mass="17374">IFREEEREMAKLCAEDNIAMTPYSALASGRLSKHPGETSKRLEEDSYAKFKYDTTADQDNVIIERVAELADKRGVSMTEISLAWLLTKVTAPVVGATKLSHIEGAAKAVDLILTEDEIAYLEEPYVPHKLVGVMAQNTPAAAKEKHVWSTGNQKIEK</sequence>
<dbReference type="GO" id="GO:0016491">
    <property type="term" value="F:oxidoreductase activity"/>
    <property type="evidence" value="ECO:0007669"/>
    <property type="project" value="UniProtKB-KW"/>
</dbReference>